<gene>
    <name evidence="5" type="ORF">SRS1_21028</name>
</gene>
<dbReference type="GO" id="GO:0003677">
    <property type="term" value="F:DNA binding"/>
    <property type="evidence" value="ECO:0007669"/>
    <property type="project" value="InterPro"/>
</dbReference>
<dbReference type="EMBL" id="LT795060">
    <property type="protein sequence ID" value="SJX63162.1"/>
    <property type="molecule type" value="Genomic_DNA"/>
</dbReference>
<keyword evidence="2" id="KW-0158">Chromosome</keyword>
<accession>A0A2N8UEJ7</accession>
<proteinExistence type="predicted"/>
<evidence type="ECO:0000256" key="2">
    <source>
        <dbReference type="ARBA" id="ARBA00022454"/>
    </source>
</evidence>
<name>A0A2N8UEJ7_9BASI</name>
<sequence length="206" mass="21820">MARTKNTARKSTGGKAPRKHLCRFNLPATIGDSTEAEPASAPPVYNTRAQARNGGEAQEIINVDSDRDGNDNETTSATANTITSSTIVSGSTTATVPSQGAGAVEVESTAFPQPLHYRRDEGEAAEEWSNEEVKLLLGVQITLSELHVDEFLDFPALRVRGRKSIVRKLQEIHGQVMDAFEVEAVTAADASASAPGSDAGQSSSSH</sequence>
<evidence type="ECO:0000313" key="6">
    <source>
        <dbReference type="Proteomes" id="UP000239563"/>
    </source>
</evidence>
<keyword evidence="3" id="KW-0544">Nucleosome core</keyword>
<keyword evidence="3" id="KW-0238">DNA-binding</keyword>
<feature type="region of interest" description="Disordered" evidence="4">
    <location>
        <begin position="1"/>
        <end position="57"/>
    </location>
</feature>
<organism evidence="5 6">
    <name type="scientific">Sporisorium reilianum f. sp. reilianum</name>
    <dbReference type="NCBI Taxonomy" id="72559"/>
    <lineage>
        <taxon>Eukaryota</taxon>
        <taxon>Fungi</taxon>
        <taxon>Dikarya</taxon>
        <taxon>Basidiomycota</taxon>
        <taxon>Ustilaginomycotina</taxon>
        <taxon>Ustilaginomycetes</taxon>
        <taxon>Ustilaginales</taxon>
        <taxon>Ustilaginaceae</taxon>
        <taxon>Sporisorium</taxon>
    </lineage>
</organism>
<dbReference type="GO" id="GO:0030527">
    <property type="term" value="F:structural constituent of chromatin"/>
    <property type="evidence" value="ECO:0007669"/>
    <property type="project" value="InterPro"/>
</dbReference>
<reference evidence="5 6" key="1">
    <citation type="submission" date="2017-02" db="EMBL/GenBank/DDBJ databases">
        <authorList>
            <person name="Peterson S.W."/>
        </authorList>
    </citation>
    <scope>NUCLEOTIDE SEQUENCE [LARGE SCALE GENOMIC DNA]</scope>
    <source>
        <strain evidence="5 6">SRS1_H2-8</strain>
    </source>
</reference>
<protein>
    <submittedName>
        <fullName evidence="5">Uncharacterized protein</fullName>
    </submittedName>
</protein>
<dbReference type="PROSITE" id="PS00322">
    <property type="entry name" value="HISTONE_H3_1"/>
    <property type="match status" value="1"/>
</dbReference>
<dbReference type="GO" id="GO:0000786">
    <property type="term" value="C:nucleosome"/>
    <property type="evidence" value="ECO:0007669"/>
    <property type="project" value="UniProtKB-KW"/>
</dbReference>
<comment type="subcellular location">
    <subcellularLocation>
        <location evidence="1">Chromosome</location>
    </subcellularLocation>
</comment>
<evidence type="ECO:0000313" key="5">
    <source>
        <dbReference type="EMBL" id="SJX63162.1"/>
    </source>
</evidence>
<feature type="region of interest" description="Disordered" evidence="4">
    <location>
        <begin position="187"/>
        <end position="206"/>
    </location>
</feature>
<dbReference type="Proteomes" id="UP000239563">
    <property type="component" value="Chromosome VII"/>
</dbReference>
<dbReference type="AlphaFoldDB" id="A0A2N8UEJ7"/>
<dbReference type="InterPro" id="IPR000164">
    <property type="entry name" value="Histone_H3/CENP-A"/>
</dbReference>
<evidence type="ECO:0000256" key="1">
    <source>
        <dbReference type="ARBA" id="ARBA00004286"/>
    </source>
</evidence>
<evidence type="ECO:0000256" key="3">
    <source>
        <dbReference type="ARBA" id="ARBA00023269"/>
    </source>
</evidence>
<evidence type="ECO:0000256" key="4">
    <source>
        <dbReference type="SAM" id="MobiDB-lite"/>
    </source>
</evidence>